<dbReference type="PROSITE" id="PS50005">
    <property type="entry name" value="TPR"/>
    <property type="match status" value="3"/>
</dbReference>
<dbReference type="EMBL" id="CP000747">
    <property type="protein sequence ID" value="ACG77772.1"/>
    <property type="molecule type" value="Genomic_DNA"/>
</dbReference>
<dbReference type="eggNOG" id="COG0457">
    <property type="taxonomic scope" value="Bacteria"/>
</dbReference>
<keyword evidence="1" id="KW-0677">Repeat</keyword>
<evidence type="ECO:0000256" key="4">
    <source>
        <dbReference type="SAM" id="SignalP"/>
    </source>
</evidence>
<name>B4R9A2_PHEZH</name>
<evidence type="ECO:0000256" key="2">
    <source>
        <dbReference type="ARBA" id="ARBA00022803"/>
    </source>
</evidence>
<feature type="repeat" description="TPR" evidence="3">
    <location>
        <begin position="506"/>
        <end position="539"/>
    </location>
</feature>
<dbReference type="Proteomes" id="UP000001868">
    <property type="component" value="Chromosome"/>
</dbReference>
<dbReference type="InterPro" id="IPR051012">
    <property type="entry name" value="CellSynth/LPSAsmb/PSIAsmb"/>
</dbReference>
<sequence>MRHRLLAFAAPLVLLGACATTPPADDLPGVPTAAADTAYGMFLAGNAALNEGRSDEAARFLEMARARSGDEAAVAERAFTAALLAGDIDKAAELAPDGPAASEPARRMGRLVQAVEAIADGKGRLAYEQLSGEAIGFPHRGAAALLAPWAAAQAGDVEASLVRPQVRGDLSVDFFGQLGQAYLFERARRFDEAETDFKAVTAGETPSELTVLAYGGFLERRGRRAEAVKLYDAALQRTPGSLQLQAARERAAAGRSAPAAPTVKEGAALAMLAPAATMIAARQGQIGLAYLRLALRLDPGRNDAWLMVGDFLQSGGDVEGARAAYARPKPGSPEYGAAQAKLAWSYQSEDRTETALKLARAAAATGDPDARLTLSDLLRANGEYAESVQLLGELIAESATPDWRLYYARGAALAQMDRWKDAEADLQAALKLRPDEPELLNFLGYSWIDRGERLEEAMAMVEKAVASNPRSGAMIDSLGWAHYRMGDYKAAVEKLEQAVELEAGDPEINNHLGDAYWMAGRKDEAVFQWRRVLTLKPDAKIQADAEAKLASGLGPQAPKLAGQ</sequence>
<feature type="signal peptide" evidence="4">
    <location>
        <begin position="1"/>
        <end position="24"/>
    </location>
</feature>
<reference evidence="5 6" key="1">
    <citation type="journal article" date="2008" name="BMC Genomics">
        <title>Complete genome of Phenylobacterium zucineum - a novel facultative intracellular bacterium isolated from human erythroleukemia cell line K562.</title>
        <authorList>
            <person name="Luo Y."/>
            <person name="Xu X."/>
            <person name="Ding Z."/>
            <person name="Liu Z."/>
            <person name="Zhang B."/>
            <person name="Yan Z."/>
            <person name="Sun J."/>
            <person name="Hu S."/>
            <person name="Hu X."/>
        </authorList>
    </citation>
    <scope>NUCLEOTIDE SEQUENCE [LARGE SCALE GENOMIC DNA]</scope>
    <source>
        <strain evidence="5 6">HLK1</strain>
    </source>
</reference>
<dbReference type="PROSITE" id="PS51257">
    <property type="entry name" value="PROKAR_LIPOPROTEIN"/>
    <property type="match status" value="1"/>
</dbReference>
<dbReference type="Pfam" id="PF13432">
    <property type="entry name" value="TPR_16"/>
    <property type="match status" value="4"/>
</dbReference>
<dbReference type="InterPro" id="IPR011990">
    <property type="entry name" value="TPR-like_helical_dom_sf"/>
</dbReference>
<protein>
    <submittedName>
        <fullName evidence="5">TPR domain protein</fullName>
    </submittedName>
</protein>
<organism evidence="5 6">
    <name type="scientific">Phenylobacterium zucineum (strain HLK1)</name>
    <dbReference type="NCBI Taxonomy" id="450851"/>
    <lineage>
        <taxon>Bacteria</taxon>
        <taxon>Pseudomonadati</taxon>
        <taxon>Pseudomonadota</taxon>
        <taxon>Alphaproteobacteria</taxon>
        <taxon>Caulobacterales</taxon>
        <taxon>Caulobacteraceae</taxon>
        <taxon>Phenylobacterium</taxon>
    </lineage>
</organism>
<feature type="repeat" description="TPR" evidence="3">
    <location>
        <begin position="472"/>
        <end position="505"/>
    </location>
</feature>
<dbReference type="RefSeq" id="WP_012521916.1">
    <property type="nucleotide sequence ID" value="NC_011144.1"/>
</dbReference>
<dbReference type="HOGENOM" id="CLU_007251_2_1_5"/>
<keyword evidence="2 3" id="KW-0802">TPR repeat</keyword>
<dbReference type="PANTHER" id="PTHR45586">
    <property type="entry name" value="TPR REPEAT-CONTAINING PROTEIN PA4667"/>
    <property type="match status" value="1"/>
</dbReference>
<dbReference type="KEGG" id="pzu:PHZ_c1358"/>
<keyword evidence="4" id="KW-0732">Signal</keyword>
<dbReference type="OrthoDB" id="9766710at2"/>
<evidence type="ECO:0000256" key="3">
    <source>
        <dbReference type="PROSITE-ProRule" id="PRU00339"/>
    </source>
</evidence>
<keyword evidence="6" id="KW-1185">Reference proteome</keyword>
<dbReference type="Gene3D" id="1.25.40.10">
    <property type="entry name" value="Tetratricopeptide repeat domain"/>
    <property type="match status" value="4"/>
</dbReference>
<dbReference type="AlphaFoldDB" id="B4R9A2"/>
<feature type="chain" id="PRO_5002825184" evidence="4">
    <location>
        <begin position="25"/>
        <end position="563"/>
    </location>
</feature>
<gene>
    <name evidence="5" type="ordered locus">PHZ_c1358</name>
</gene>
<dbReference type="InterPro" id="IPR019734">
    <property type="entry name" value="TPR_rpt"/>
</dbReference>
<dbReference type="SMART" id="SM00028">
    <property type="entry name" value="TPR"/>
    <property type="match status" value="5"/>
</dbReference>
<accession>B4R9A2</accession>
<dbReference type="STRING" id="450851.PHZ_c1358"/>
<evidence type="ECO:0000313" key="5">
    <source>
        <dbReference type="EMBL" id="ACG77772.1"/>
    </source>
</evidence>
<feature type="repeat" description="TPR" evidence="3">
    <location>
        <begin position="403"/>
        <end position="436"/>
    </location>
</feature>
<dbReference type="SUPFAM" id="SSF48452">
    <property type="entry name" value="TPR-like"/>
    <property type="match status" value="3"/>
</dbReference>
<evidence type="ECO:0000313" key="6">
    <source>
        <dbReference type="Proteomes" id="UP000001868"/>
    </source>
</evidence>
<evidence type="ECO:0000256" key="1">
    <source>
        <dbReference type="ARBA" id="ARBA00022737"/>
    </source>
</evidence>
<dbReference type="PANTHER" id="PTHR45586:SF1">
    <property type="entry name" value="LIPOPOLYSACCHARIDE ASSEMBLY PROTEIN B"/>
    <property type="match status" value="1"/>
</dbReference>
<proteinExistence type="predicted"/>